<dbReference type="InterPro" id="IPR018094">
    <property type="entry name" value="Thymidylate_kinase"/>
</dbReference>
<protein>
    <recommendedName>
        <fullName evidence="3 11">Thymidylate kinase</fullName>
        <ecNumber evidence="2 11">2.7.4.9</ecNumber>
    </recommendedName>
    <alternativeName>
        <fullName evidence="9 11">dTMP kinase</fullName>
    </alternativeName>
</protein>
<comment type="similarity">
    <text evidence="1 11">Belongs to the thymidylate kinase family.</text>
</comment>
<evidence type="ECO:0000256" key="2">
    <source>
        <dbReference type="ARBA" id="ARBA00012980"/>
    </source>
</evidence>
<dbReference type="CDD" id="cd01672">
    <property type="entry name" value="TMPK"/>
    <property type="match status" value="1"/>
</dbReference>
<dbReference type="EMBL" id="JAMZEJ010000006">
    <property type="protein sequence ID" value="MCQ8241465.1"/>
    <property type="molecule type" value="Genomic_DNA"/>
</dbReference>
<dbReference type="HAMAP" id="MF_00165">
    <property type="entry name" value="Thymidylate_kinase"/>
    <property type="match status" value="1"/>
</dbReference>
<evidence type="ECO:0000256" key="6">
    <source>
        <dbReference type="ARBA" id="ARBA00022741"/>
    </source>
</evidence>
<evidence type="ECO:0000256" key="5">
    <source>
        <dbReference type="ARBA" id="ARBA00022727"/>
    </source>
</evidence>
<evidence type="ECO:0000256" key="11">
    <source>
        <dbReference type="HAMAP-Rule" id="MF_00165"/>
    </source>
</evidence>
<comment type="function">
    <text evidence="11">Phosphorylation of dTMP to form dTDP in both de novo and salvage pathways of dTTP synthesis.</text>
</comment>
<sequence>MPAAFVSVEGGECAGKTTQIRLLAEALATAGRDVVVTREPGGTPGAERLRELLLGGGLPLAPRAETLMHFAARADHVERVIRPALAADRVVISDRFFDSTFAYQGYGQGRADPAMLDFIRRLCGLAGLTPDLTLLIEVPRDVARTRLAGRGGTPDRYETETENFHLRVAEGFRAAAAAEPGRIAVLDGAVTPDELHREIMRTLRERLPTLFPT</sequence>
<dbReference type="GO" id="GO:0004798">
    <property type="term" value="F:dTMP kinase activity"/>
    <property type="evidence" value="ECO:0007669"/>
    <property type="project" value="UniProtKB-EC"/>
</dbReference>
<dbReference type="SUPFAM" id="SSF52540">
    <property type="entry name" value="P-loop containing nucleoside triphosphate hydrolases"/>
    <property type="match status" value="1"/>
</dbReference>
<keyword evidence="8 11" id="KW-0067">ATP-binding</keyword>
<evidence type="ECO:0000256" key="7">
    <source>
        <dbReference type="ARBA" id="ARBA00022777"/>
    </source>
</evidence>
<dbReference type="InterPro" id="IPR018095">
    <property type="entry name" value="Thymidylate_kin_CS"/>
</dbReference>
<dbReference type="PANTHER" id="PTHR10344">
    <property type="entry name" value="THYMIDYLATE KINASE"/>
    <property type="match status" value="1"/>
</dbReference>
<feature type="binding site" evidence="11">
    <location>
        <begin position="10"/>
        <end position="17"/>
    </location>
    <ligand>
        <name>ATP</name>
        <dbReference type="ChEBI" id="CHEBI:30616"/>
    </ligand>
</feature>
<evidence type="ECO:0000313" key="13">
    <source>
        <dbReference type="EMBL" id="MCQ8241465.1"/>
    </source>
</evidence>
<comment type="catalytic activity">
    <reaction evidence="10 11">
        <text>dTMP + ATP = dTDP + ADP</text>
        <dbReference type="Rhea" id="RHEA:13517"/>
        <dbReference type="ChEBI" id="CHEBI:30616"/>
        <dbReference type="ChEBI" id="CHEBI:58369"/>
        <dbReference type="ChEBI" id="CHEBI:63528"/>
        <dbReference type="ChEBI" id="CHEBI:456216"/>
        <dbReference type="EC" id="2.7.4.9"/>
    </reaction>
</comment>
<dbReference type="PANTHER" id="PTHR10344:SF4">
    <property type="entry name" value="UMP-CMP KINASE 2, MITOCHONDRIAL"/>
    <property type="match status" value="1"/>
</dbReference>
<evidence type="ECO:0000256" key="8">
    <source>
        <dbReference type="ARBA" id="ARBA00022840"/>
    </source>
</evidence>
<evidence type="ECO:0000313" key="14">
    <source>
        <dbReference type="Proteomes" id="UP001524547"/>
    </source>
</evidence>
<dbReference type="InterPro" id="IPR039430">
    <property type="entry name" value="Thymidylate_kin-like_dom"/>
</dbReference>
<proteinExistence type="inferred from homology"/>
<keyword evidence="4 11" id="KW-0808">Transferase</keyword>
<dbReference type="Gene3D" id="3.40.50.300">
    <property type="entry name" value="P-loop containing nucleotide triphosphate hydrolases"/>
    <property type="match status" value="1"/>
</dbReference>
<dbReference type="PROSITE" id="PS01331">
    <property type="entry name" value="THYMIDYLATE_KINASE"/>
    <property type="match status" value="1"/>
</dbReference>
<keyword evidence="14" id="KW-1185">Reference proteome</keyword>
<evidence type="ECO:0000256" key="3">
    <source>
        <dbReference type="ARBA" id="ARBA00017144"/>
    </source>
</evidence>
<keyword evidence="6 11" id="KW-0547">Nucleotide-binding</keyword>
<evidence type="ECO:0000259" key="12">
    <source>
        <dbReference type="Pfam" id="PF02223"/>
    </source>
</evidence>
<comment type="caution">
    <text evidence="13">The sequence shown here is derived from an EMBL/GenBank/DDBJ whole genome shotgun (WGS) entry which is preliminary data.</text>
</comment>
<gene>
    <name evidence="11 13" type="primary">tmk</name>
    <name evidence="13" type="ORF">NFI88_11520</name>
</gene>
<dbReference type="Proteomes" id="UP001524547">
    <property type="component" value="Unassembled WGS sequence"/>
</dbReference>
<evidence type="ECO:0000256" key="9">
    <source>
        <dbReference type="ARBA" id="ARBA00029962"/>
    </source>
</evidence>
<evidence type="ECO:0000256" key="4">
    <source>
        <dbReference type="ARBA" id="ARBA00022679"/>
    </source>
</evidence>
<dbReference type="Pfam" id="PF02223">
    <property type="entry name" value="Thymidylate_kin"/>
    <property type="match status" value="1"/>
</dbReference>
<name>A0ABT1VYQ5_9PROT</name>
<feature type="domain" description="Thymidylate kinase-like" evidence="12">
    <location>
        <begin position="8"/>
        <end position="199"/>
    </location>
</feature>
<dbReference type="EC" id="2.7.4.9" evidence="2 11"/>
<dbReference type="NCBIfam" id="TIGR00041">
    <property type="entry name" value="DTMP_kinase"/>
    <property type="match status" value="1"/>
</dbReference>
<organism evidence="13 14">
    <name type="scientific">Rhizosaccharibacter radicis</name>
    <dbReference type="NCBI Taxonomy" id="2782605"/>
    <lineage>
        <taxon>Bacteria</taxon>
        <taxon>Pseudomonadati</taxon>
        <taxon>Pseudomonadota</taxon>
        <taxon>Alphaproteobacteria</taxon>
        <taxon>Acetobacterales</taxon>
        <taxon>Acetobacteraceae</taxon>
        <taxon>Rhizosaccharibacter</taxon>
    </lineage>
</organism>
<dbReference type="RefSeq" id="WP_422920204.1">
    <property type="nucleotide sequence ID" value="NZ_JAMZEJ010000006.1"/>
</dbReference>
<accession>A0ABT1VYQ5</accession>
<keyword evidence="7 11" id="KW-0418">Kinase</keyword>
<keyword evidence="5 11" id="KW-0545">Nucleotide biosynthesis</keyword>
<dbReference type="InterPro" id="IPR027417">
    <property type="entry name" value="P-loop_NTPase"/>
</dbReference>
<reference evidence="13 14" key="1">
    <citation type="submission" date="2022-06" db="EMBL/GenBank/DDBJ databases">
        <title>Rhizosaccharibacter gen. nov. sp. nov. KSS12, endophytic bacteria isolated from sugarcane.</title>
        <authorList>
            <person name="Pitiwittayakul N."/>
        </authorList>
    </citation>
    <scope>NUCLEOTIDE SEQUENCE [LARGE SCALE GENOMIC DNA]</scope>
    <source>
        <strain evidence="13 14">KSS12</strain>
    </source>
</reference>
<evidence type="ECO:0000256" key="10">
    <source>
        <dbReference type="ARBA" id="ARBA00048743"/>
    </source>
</evidence>
<evidence type="ECO:0000256" key="1">
    <source>
        <dbReference type="ARBA" id="ARBA00009776"/>
    </source>
</evidence>